<dbReference type="Pfam" id="PF19420">
    <property type="entry name" value="DDAH_eukar"/>
    <property type="match status" value="1"/>
</dbReference>
<gene>
    <name evidence="1" type="ORF">I6J18_10095</name>
</gene>
<keyword evidence="2" id="KW-1185">Reference proteome</keyword>
<dbReference type="RefSeq" id="WP_040376584.1">
    <property type="nucleotide sequence ID" value="NZ_CP068053.1"/>
</dbReference>
<dbReference type="GO" id="GO:0019546">
    <property type="term" value="P:L-arginine deiminase pathway"/>
    <property type="evidence" value="ECO:0007669"/>
    <property type="project" value="TreeGrafter"/>
</dbReference>
<evidence type="ECO:0000313" key="2">
    <source>
        <dbReference type="Proteomes" id="UP000595254"/>
    </source>
</evidence>
<dbReference type="GO" id="GO:0016990">
    <property type="term" value="F:arginine deiminase activity"/>
    <property type="evidence" value="ECO:0007669"/>
    <property type="project" value="TreeGrafter"/>
</dbReference>
<organism evidence="1 2">
    <name type="scientific">Peribacillus psychrosaccharolyticus</name>
    <name type="common">Bacillus psychrosaccharolyticus</name>
    <dbReference type="NCBI Taxonomy" id="1407"/>
    <lineage>
        <taxon>Bacteria</taxon>
        <taxon>Bacillati</taxon>
        <taxon>Bacillota</taxon>
        <taxon>Bacilli</taxon>
        <taxon>Bacillales</taxon>
        <taxon>Bacillaceae</taxon>
        <taxon>Peribacillus</taxon>
    </lineage>
</organism>
<protein>
    <submittedName>
        <fullName evidence="1">Dimethylarginine dimethylaminohydrolase family protein</fullName>
    </submittedName>
</protein>
<dbReference type="EMBL" id="CP068053">
    <property type="protein sequence ID" value="QQT02153.1"/>
    <property type="molecule type" value="Genomic_DNA"/>
</dbReference>
<dbReference type="SUPFAM" id="SSF55909">
    <property type="entry name" value="Pentein"/>
    <property type="match status" value="1"/>
</dbReference>
<dbReference type="Gene3D" id="3.75.10.10">
    <property type="entry name" value="L-arginine/glycine Amidinotransferase, Chain A"/>
    <property type="match status" value="1"/>
</dbReference>
<dbReference type="PANTHER" id="PTHR47271">
    <property type="entry name" value="ARGININE DEIMINASE"/>
    <property type="match status" value="1"/>
</dbReference>
<name>A0A974NR03_PERPY</name>
<dbReference type="PANTHER" id="PTHR47271:SF2">
    <property type="entry name" value="ARGININE DEIMINASE"/>
    <property type="match status" value="1"/>
</dbReference>
<proteinExistence type="predicted"/>
<dbReference type="Proteomes" id="UP000595254">
    <property type="component" value="Chromosome"/>
</dbReference>
<sequence length="287" mass="33497">MKQIVKDTVFCRSEYDRLKKVIVCEPRFMKIREVINETQKYYKEDNIKIPLALQQHEAFINLLKNHDIDVIQLPAEPTYNEQVFTRDIGFTLGHTIFIAEMASPIRQGEETILKSWIEDHSLPNYNLNHERIEGGDVIIDRDSIYVGLSNRTHKHSARQLQKLLTDYEIKPIRFEEKYLHLDCIFNIISPTEALIFPDAIDEEDRKQLSERYDLIIVSPEEQFTLGTNVLSIGHKKIISLPMNTQVNMELRKRGYEVIECDISEIIKSGGSFRCCTLPFLRTESPQQ</sequence>
<reference evidence="1 2" key="1">
    <citation type="submission" date="2021-01" db="EMBL/GenBank/DDBJ databases">
        <title>FDA dAtabase for Regulatory Grade micrObial Sequences (FDA-ARGOS): Supporting development and validation of Infectious Disease Dx tests.</title>
        <authorList>
            <person name="Nelson B."/>
            <person name="Plummer A."/>
            <person name="Tallon L."/>
            <person name="Sadzewicz L."/>
            <person name="Zhao X."/>
            <person name="Boylan J."/>
            <person name="Ott S."/>
            <person name="Bowen H."/>
            <person name="Vavikolanu K."/>
            <person name="Mehta A."/>
            <person name="Aluvathingal J."/>
            <person name="Nadendla S."/>
            <person name="Myers T."/>
            <person name="Yan Y."/>
            <person name="Sichtig H."/>
        </authorList>
    </citation>
    <scope>NUCLEOTIDE SEQUENCE [LARGE SCALE GENOMIC DNA]</scope>
    <source>
        <strain evidence="1 2">FDAARGOS_1161</strain>
    </source>
</reference>
<dbReference type="KEGG" id="ppsr:I6J18_10095"/>
<evidence type="ECO:0000313" key="1">
    <source>
        <dbReference type="EMBL" id="QQT02153.1"/>
    </source>
</evidence>
<dbReference type="AlphaFoldDB" id="A0A974NR03"/>
<accession>A0A974NR03</accession>